<dbReference type="Gene3D" id="3.40.50.2300">
    <property type="match status" value="1"/>
</dbReference>
<dbReference type="InterPro" id="IPR039420">
    <property type="entry name" value="WalR-like"/>
</dbReference>
<dbReference type="InterPro" id="IPR016032">
    <property type="entry name" value="Sig_transdc_resp-reg_C-effctor"/>
</dbReference>
<dbReference type="SUPFAM" id="SSF52172">
    <property type="entry name" value="CheY-like"/>
    <property type="match status" value="1"/>
</dbReference>
<comment type="caution">
    <text evidence="6">The sequence shown here is derived from an EMBL/GenBank/DDBJ whole genome shotgun (WGS) entry which is preliminary data.</text>
</comment>
<evidence type="ECO:0000256" key="1">
    <source>
        <dbReference type="ARBA" id="ARBA00022553"/>
    </source>
</evidence>
<dbReference type="PROSITE" id="PS50043">
    <property type="entry name" value="HTH_LUXR_2"/>
    <property type="match status" value="1"/>
</dbReference>
<dbReference type="InterPro" id="IPR000792">
    <property type="entry name" value="Tscrpt_reg_LuxR_C"/>
</dbReference>
<accession>A0A402CFU8</accession>
<dbReference type="PANTHER" id="PTHR43214:SF43">
    <property type="entry name" value="TWO-COMPONENT RESPONSE REGULATOR"/>
    <property type="match status" value="1"/>
</dbReference>
<evidence type="ECO:0000313" key="6">
    <source>
        <dbReference type="EMBL" id="GCE42491.1"/>
    </source>
</evidence>
<dbReference type="InterPro" id="IPR001789">
    <property type="entry name" value="Sig_transdc_resp-reg_receiver"/>
</dbReference>
<evidence type="ECO:0000313" key="7">
    <source>
        <dbReference type="Proteomes" id="UP000287519"/>
    </source>
</evidence>
<proteinExistence type="predicted"/>
<dbReference type="InterPro" id="IPR058245">
    <property type="entry name" value="NreC/VraR/RcsB-like_REC"/>
</dbReference>
<dbReference type="CDD" id="cd06170">
    <property type="entry name" value="LuxR_C_like"/>
    <property type="match status" value="1"/>
</dbReference>
<dbReference type="CDD" id="cd17535">
    <property type="entry name" value="REC_NarL-like"/>
    <property type="match status" value="1"/>
</dbReference>
<dbReference type="PROSITE" id="PS50110">
    <property type="entry name" value="RESPONSE_REGULATORY"/>
    <property type="match status" value="1"/>
</dbReference>
<dbReference type="PRINTS" id="PR00038">
    <property type="entry name" value="HTHLUXR"/>
</dbReference>
<evidence type="ECO:0000259" key="4">
    <source>
        <dbReference type="PROSITE" id="PS50043"/>
    </source>
</evidence>
<dbReference type="GO" id="GO:0003677">
    <property type="term" value="F:DNA binding"/>
    <property type="evidence" value="ECO:0007669"/>
    <property type="project" value="UniProtKB-KW"/>
</dbReference>
<organism evidence="6 7">
    <name type="scientific">Rhodococcus wratislaviensis</name>
    <name type="common">Tsukamurella wratislaviensis</name>
    <dbReference type="NCBI Taxonomy" id="44752"/>
    <lineage>
        <taxon>Bacteria</taxon>
        <taxon>Bacillati</taxon>
        <taxon>Actinomycetota</taxon>
        <taxon>Actinomycetes</taxon>
        <taxon>Mycobacteriales</taxon>
        <taxon>Nocardiaceae</taxon>
        <taxon>Rhodococcus</taxon>
    </lineage>
</organism>
<dbReference type="PANTHER" id="PTHR43214">
    <property type="entry name" value="TWO-COMPONENT RESPONSE REGULATOR"/>
    <property type="match status" value="1"/>
</dbReference>
<feature type="domain" description="HTH luxR-type" evidence="4">
    <location>
        <begin position="146"/>
        <end position="211"/>
    </location>
</feature>
<dbReference type="Proteomes" id="UP000287519">
    <property type="component" value="Unassembled WGS sequence"/>
</dbReference>
<dbReference type="RefSeq" id="WP_225858331.1">
    <property type="nucleotide sequence ID" value="NZ_BHYM01000058.1"/>
</dbReference>
<sequence>MMDEISVFLVDDHTLVRHGLRAFLDTQKDVTVIGEAENGKQAIDKLRALAASDKLPDVILMDLVMPELDGVGAITALRTMHPDLKIIALSSFSETERVHAALQAGATGYLLKSSDPAEIITAIRSAQRDQVHLDPAVAQVLARSMRTGHGATLSAREREVLTLVARGYSNQEIADALFISERTARTHVSHIISKLGLSSRIQAALWAIREGIATIA</sequence>
<feature type="domain" description="Response regulatory" evidence="5">
    <location>
        <begin position="6"/>
        <end position="127"/>
    </location>
</feature>
<gene>
    <name evidence="6" type="ORF">Rhow_006430</name>
</gene>
<dbReference type="InterPro" id="IPR011006">
    <property type="entry name" value="CheY-like_superfamily"/>
</dbReference>
<keyword evidence="2" id="KW-0238">DNA-binding</keyword>
<evidence type="ECO:0000256" key="3">
    <source>
        <dbReference type="PROSITE-ProRule" id="PRU00169"/>
    </source>
</evidence>
<dbReference type="SMART" id="SM00421">
    <property type="entry name" value="HTH_LUXR"/>
    <property type="match status" value="1"/>
</dbReference>
<keyword evidence="1 3" id="KW-0597">Phosphoprotein</keyword>
<dbReference type="SUPFAM" id="SSF46894">
    <property type="entry name" value="C-terminal effector domain of the bipartite response regulators"/>
    <property type="match status" value="1"/>
</dbReference>
<dbReference type="Pfam" id="PF00072">
    <property type="entry name" value="Response_reg"/>
    <property type="match status" value="1"/>
</dbReference>
<dbReference type="GO" id="GO:0000160">
    <property type="term" value="P:phosphorelay signal transduction system"/>
    <property type="evidence" value="ECO:0007669"/>
    <property type="project" value="InterPro"/>
</dbReference>
<dbReference type="SMART" id="SM00448">
    <property type="entry name" value="REC"/>
    <property type="match status" value="1"/>
</dbReference>
<dbReference type="EMBL" id="BHYM01000058">
    <property type="protein sequence ID" value="GCE42491.1"/>
    <property type="molecule type" value="Genomic_DNA"/>
</dbReference>
<dbReference type="Pfam" id="PF00196">
    <property type="entry name" value="GerE"/>
    <property type="match status" value="1"/>
</dbReference>
<feature type="modified residue" description="4-aspartylphosphate" evidence="3">
    <location>
        <position position="62"/>
    </location>
</feature>
<protein>
    <submittedName>
        <fullName evidence="6">Putative two-component system response regulator</fullName>
    </submittedName>
</protein>
<name>A0A402CFU8_RHOWR</name>
<dbReference type="AlphaFoldDB" id="A0A402CFU8"/>
<evidence type="ECO:0000256" key="2">
    <source>
        <dbReference type="ARBA" id="ARBA00023125"/>
    </source>
</evidence>
<keyword evidence="7" id="KW-1185">Reference proteome</keyword>
<dbReference type="GO" id="GO:0006355">
    <property type="term" value="P:regulation of DNA-templated transcription"/>
    <property type="evidence" value="ECO:0007669"/>
    <property type="project" value="InterPro"/>
</dbReference>
<reference evidence="6 7" key="1">
    <citation type="submission" date="2018-11" db="EMBL/GenBank/DDBJ databases">
        <title>Microbial catabolism of amino acid.</title>
        <authorList>
            <person name="Hibi M."/>
            <person name="Ogawa J."/>
        </authorList>
    </citation>
    <scope>NUCLEOTIDE SEQUENCE [LARGE SCALE GENOMIC DNA]</scope>
    <source>
        <strain evidence="6 7">C31-06</strain>
    </source>
</reference>
<evidence type="ECO:0000259" key="5">
    <source>
        <dbReference type="PROSITE" id="PS50110"/>
    </source>
</evidence>